<protein>
    <submittedName>
        <fullName evidence="1">Uncharacterized protein</fullName>
    </submittedName>
</protein>
<comment type="caution">
    <text evidence="1">The sequence shown here is derived from an EMBL/GenBank/DDBJ whole genome shotgun (WGS) entry which is preliminary data.</text>
</comment>
<organism evidence="1 2">
    <name type="scientific">Adineta steineri</name>
    <dbReference type="NCBI Taxonomy" id="433720"/>
    <lineage>
        <taxon>Eukaryota</taxon>
        <taxon>Metazoa</taxon>
        <taxon>Spiralia</taxon>
        <taxon>Gnathifera</taxon>
        <taxon>Rotifera</taxon>
        <taxon>Eurotatoria</taxon>
        <taxon>Bdelloidea</taxon>
        <taxon>Adinetida</taxon>
        <taxon>Adinetidae</taxon>
        <taxon>Adineta</taxon>
    </lineage>
</organism>
<gene>
    <name evidence="1" type="ORF">OXD698_LOCUS41880</name>
</gene>
<feature type="non-terminal residue" evidence="1">
    <location>
        <position position="31"/>
    </location>
</feature>
<evidence type="ECO:0000313" key="2">
    <source>
        <dbReference type="Proteomes" id="UP000663844"/>
    </source>
</evidence>
<dbReference type="Proteomes" id="UP000663844">
    <property type="component" value="Unassembled WGS sequence"/>
</dbReference>
<dbReference type="AlphaFoldDB" id="A0A820CFF1"/>
<dbReference type="EMBL" id="CAJOAZ010010457">
    <property type="protein sequence ID" value="CAF4221088.1"/>
    <property type="molecule type" value="Genomic_DNA"/>
</dbReference>
<name>A0A820CFF1_9BILA</name>
<accession>A0A820CFF1</accession>
<proteinExistence type="predicted"/>
<sequence length="31" mass="3258">MMACVAANIVGIKRTGMTTILGMLNILPPVQ</sequence>
<reference evidence="1" key="1">
    <citation type="submission" date="2021-02" db="EMBL/GenBank/DDBJ databases">
        <authorList>
            <person name="Nowell W R."/>
        </authorList>
    </citation>
    <scope>NUCLEOTIDE SEQUENCE</scope>
</reference>
<evidence type="ECO:0000313" key="1">
    <source>
        <dbReference type="EMBL" id="CAF4221088.1"/>
    </source>
</evidence>